<dbReference type="Gene3D" id="1.10.30.50">
    <property type="match status" value="1"/>
</dbReference>
<dbReference type="Proteomes" id="UP000825228">
    <property type="component" value="Unassembled WGS sequence"/>
</dbReference>
<keyword evidence="4" id="KW-1185">Reference proteome</keyword>
<accession>A0ABS7P411</accession>
<dbReference type="EMBL" id="JABUBU010000007">
    <property type="protein sequence ID" value="MBY6367157.1"/>
    <property type="molecule type" value="Genomic_DNA"/>
</dbReference>
<dbReference type="InterPro" id="IPR002711">
    <property type="entry name" value="HNH"/>
</dbReference>
<dbReference type="CDD" id="cd00085">
    <property type="entry name" value="HNHc"/>
    <property type="match status" value="1"/>
</dbReference>
<evidence type="ECO:0000259" key="2">
    <source>
        <dbReference type="SMART" id="SM00507"/>
    </source>
</evidence>
<reference evidence="3 4" key="1">
    <citation type="submission" date="2020-06" db="EMBL/GenBank/DDBJ databases">
        <title>Taxonomy, biology and ecology of Rhodococcus bacteria occurring in California pistachio and other woody hosts as revealed by genome sequence analyses.</title>
        <authorList>
            <person name="Gai Y."/>
            <person name="Riely B."/>
        </authorList>
    </citation>
    <scope>NUCLEOTIDE SEQUENCE [LARGE SCALE GENOMIC DNA]</scope>
    <source>
        <strain evidence="3 4">BP-281</strain>
    </source>
</reference>
<comment type="caution">
    <text evidence="3">The sequence shown here is derived from an EMBL/GenBank/DDBJ whole genome shotgun (WGS) entry which is preliminary data.</text>
</comment>
<name>A0ABS7P411_9NOCA</name>
<feature type="domain" description="HNH nuclease" evidence="2">
    <location>
        <begin position="347"/>
        <end position="397"/>
    </location>
</feature>
<evidence type="ECO:0000313" key="4">
    <source>
        <dbReference type="Proteomes" id="UP000825228"/>
    </source>
</evidence>
<dbReference type="SMART" id="SM00507">
    <property type="entry name" value="HNHc"/>
    <property type="match status" value="1"/>
</dbReference>
<evidence type="ECO:0000313" key="3">
    <source>
        <dbReference type="EMBL" id="MBY6367157.1"/>
    </source>
</evidence>
<organism evidence="3 4">
    <name type="scientific">Rhodococcoides corynebacterioides</name>
    <dbReference type="NCBI Taxonomy" id="53972"/>
    <lineage>
        <taxon>Bacteria</taxon>
        <taxon>Bacillati</taxon>
        <taxon>Actinomycetota</taxon>
        <taxon>Actinomycetes</taxon>
        <taxon>Mycobacteriales</taxon>
        <taxon>Nocardiaceae</taxon>
        <taxon>Rhodococcoides</taxon>
    </lineage>
</organism>
<protein>
    <submittedName>
        <fullName evidence="3">DUF222 domain-containing protein</fullName>
    </submittedName>
</protein>
<dbReference type="RefSeq" id="WP_222684462.1">
    <property type="nucleotide sequence ID" value="NZ_JABUBT010000008.1"/>
</dbReference>
<gene>
    <name evidence="3" type="ORF">HQ603_10355</name>
</gene>
<dbReference type="InterPro" id="IPR003615">
    <property type="entry name" value="HNH_nuc"/>
</dbReference>
<feature type="region of interest" description="Disordered" evidence="1">
    <location>
        <begin position="425"/>
        <end position="448"/>
    </location>
</feature>
<sequence length="448" mass="47737">MDDESCGDGLSPNDIRRFLTHIAAIAVSSTKAEGGVDDDGAAAAVAVETITALEELKAAAAGAQAVLTTQVADTIRRRRRDAGRPAARWNTGIATQIGLARKDSPHRGNTHLGLARALTAEMPHTLGQLRRGDLSEWRATILVRETACLTAEDRRLVDDRLCADPAVLTGTGDSTVAAMAARLAAELDAAAVARRKARADQHRRVTVRPAPDFMGHLGALLPMDRAVCVWATLRRDADTLIATGDADGRTRDQIMADLLVERTIGLAHPLSPPVAVQVVISDQSLLAGSDIPAEVPGYGPIPAAAARQWIHDAVTSDTAVTLRKLYARPTDGHLTAVESVARCFPTGLARLIDLRDRTCRTPWCDAPIRHHDHITPHEDGGPTTADNGLGLCAACNLAKQGDGWATTRTDDTGAHADVHTVEFRTPTGHTYRSRPPAQPLPMPHRKAG</sequence>
<evidence type="ECO:0000256" key="1">
    <source>
        <dbReference type="SAM" id="MobiDB-lite"/>
    </source>
</evidence>
<dbReference type="Pfam" id="PF01844">
    <property type="entry name" value="HNH"/>
    <property type="match status" value="1"/>
</dbReference>
<proteinExistence type="predicted"/>